<keyword evidence="6" id="KW-1185">Reference proteome</keyword>
<dbReference type="PROSITE" id="PS50887">
    <property type="entry name" value="GGDEF"/>
    <property type="match status" value="1"/>
</dbReference>
<dbReference type="NCBIfam" id="TIGR00254">
    <property type="entry name" value="GGDEF"/>
    <property type="match status" value="1"/>
</dbReference>
<reference evidence="6" key="1">
    <citation type="submission" date="2020-03" db="EMBL/GenBank/DDBJ databases">
        <title>Complete genome sequence of sulfur-oxidizing bacterium skT11.</title>
        <authorList>
            <person name="Kanda M."/>
            <person name="Kojima H."/>
            <person name="Fukui M."/>
        </authorList>
    </citation>
    <scope>NUCLEOTIDE SEQUENCE [LARGE SCALE GENOMIC DNA]</scope>
    <source>
        <strain evidence="6">skT11</strain>
    </source>
</reference>
<feature type="transmembrane region" description="Helical" evidence="3">
    <location>
        <begin position="168"/>
        <end position="187"/>
    </location>
</feature>
<evidence type="ECO:0000256" key="2">
    <source>
        <dbReference type="ARBA" id="ARBA00034247"/>
    </source>
</evidence>
<dbReference type="InterPro" id="IPR029787">
    <property type="entry name" value="Nucleotide_cyclase"/>
</dbReference>
<dbReference type="InterPro" id="IPR043128">
    <property type="entry name" value="Rev_trsase/Diguanyl_cyclase"/>
</dbReference>
<dbReference type="CDD" id="cd01949">
    <property type="entry name" value="GGDEF"/>
    <property type="match status" value="1"/>
</dbReference>
<organism evidence="5 6">
    <name type="scientific">Sulfurimicrobium lacus</name>
    <dbReference type="NCBI Taxonomy" id="2715678"/>
    <lineage>
        <taxon>Bacteria</taxon>
        <taxon>Pseudomonadati</taxon>
        <taxon>Pseudomonadota</taxon>
        <taxon>Betaproteobacteria</taxon>
        <taxon>Nitrosomonadales</taxon>
        <taxon>Sulfuricellaceae</taxon>
        <taxon>Sulfurimicrobium</taxon>
    </lineage>
</organism>
<dbReference type="AlphaFoldDB" id="A0A6F8VAZ2"/>
<feature type="transmembrane region" description="Helical" evidence="3">
    <location>
        <begin position="199"/>
        <end position="224"/>
    </location>
</feature>
<feature type="transmembrane region" description="Helical" evidence="3">
    <location>
        <begin position="52"/>
        <end position="72"/>
    </location>
</feature>
<dbReference type="Gene3D" id="3.30.70.270">
    <property type="match status" value="1"/>
</dbReference>
<evidence type="ECO:0000256" key="3">
    <source>
        <dbReference type="SAM" id="Phobius"/>
    </source>
</evidence>
<dbReference type="EMBL" id="AP022853">
    <property type="protein sequence ID" value="BCB26878.1"/>
    <property type="molecule type" value="Genomic_DNA"/>
</dbReference>
<gene>
    <name evidence="5" type="ORF">SKTS_17640</name>
</gene>
<evidence type="ECO:0000259" key="4">
    <source>
        <dbReference type="PROSITE" id="PS50887"/>
    </source>
</evidence>
<dbReference type="SUPFAM" id="SSF55073">
    <property type="entry name" value="Nucleotide cyclase"/>
    <property type="match status" value="1"/>
</dbReference>
<name>A0A6F8VAZ2_9PROT</name>
<dbReference type="GO" id="GO:0052621">
    <property type="term" value="F:diguanylate cyclase activity"/>
    <property type="evidence" value="ECO:0007669"/>
    <property type="project" value="UniProtKB-EC"/>
</dbReference>
<accession>A0A6F8VAZ2</accession>
<evidence type="ECO:0000313" key="5">
    <source>
        <dbReference type="EMBL" id="BCB26878.1"/>
    </source>
</evidence>
<dbReference type="InterPro" id="IPR050469">
    <property type="entry name" value="Diguanylate_Cyclase"/>
</dbReference>
<dbReference type="KEGG" id="slac:SKTS_17640"/>
<dbReference type="FunFam" id="3.30.70.270:FF:000001">
    <property type="entry name" value="Diguanylate cyclase domain protein"/>
    <property type="match status" value="1"/>
</dbReference>
<dbReference type="InterPro" id="IPR000160">
    <property type="entry name" value="GGDEF_dom"/>
</dbReference>
<evidence type="ECO:0000313" key="6">
    <source>
        <dbReference type="Proteomes" id="UP000502260"/>
    </source>
</evidence>
<sequence length="387" mass="42233">MKVPDSLSIAAKTTLKRIFASKSYAGFPALLSAHEHSPLLSRRRAEIISSRVRLVAGAFAVLTPLWIIIDVLAFPWPIMAMLMAGRIVTSAAFILLALYCRGSSDIRIAYRGMAAMFAIPTAFFLFSHPLLSHYQMAGMADAIAAGYAFLPFVMAAGLSVFPLTAKEGLAFATPILLSEGVVAVMQVDMLSWSSHLGAFWLLFLITSVATLAGMSQLSFMSVIVEHSARDSLTGALNRLSGVDLLDFLFHLAKRNDEPLSVVFFDLDNFKKVNDFYGHTEGDRVLARFSSAVKKNMRKSDLLLRWGGEEFILVLPNASCDIAMEKVAQLRKQGFGLRPDNLPQTASFGIAEYTADNAKTWDELVAIADLRMYQAKSTGKDAVVGCGT</sequence>
<protein>
    <recommendedName>
        <fullName evidence="1">diguanylate cyclase</fullName>
        <ecNumber evidence="1">2.7.7.65</ecNumber>
    </recommendedName>
</protein>
<proteinExistence type="predicted"/>
<comment type="catalytic activity">
    <reaction evidence="2">
        <text>2 GTP = 3',3'-c-di-GMP + 2 diphosphate</text>
        <dbReference type="Rhea" id="RHEA:24898"/>
        <dbReference type="ChEBI" id="CHEBI:33019"/>
        <dbReference type="ChEBI" id="CHEBI:37565"/>
        <dbReference type="ChEBI" id="CHEBI:58805"/>
        <dbReference type="EC" id="2.7.7.65"/>
    </reaction>
</comment>
<dbReference type="PANTHER" id="PTHR45138">
    <property type="entry name" value="REGULATORY COMPONENTS OF SENSORY TRANSDUCTION SYSTEM"/>
    <property type="match status" value="1"/>
</dbReference>
<dbReference type="PANTHER" id="PTHR45138:SF9">
    <property type="entry name" value="DIGUANYLATE CYCLASE DGCM-RELATED"/>
    <property type="match status" value="1"/>
</dbReference>
<keyword evidence="3" id="KW-0472">Membrane</keyword>
<keyword evidence="3" id="KW-0812">Transmembrane</keyword>
<feature type="domain" description="GGDEF" evidence="4">
    <location>
        <begin position="257"/>
        <end position="387"/>
    </location>
</feature>
<feature type="transmembrane region" description="Helical" evidence="3">
    <location>
        <begin position="143"/>
        <end position="161"/>
    </location>
</feature>
<dbReference type="Pfam" id="PF00990">
    <property type="entry name" value="GGDEF"/>
    <property type="match status" value="1"/>
</dbReference>
<evidence type="ECO:0000256" key="1">
    <source>
        <dbReference type="ARBA" id="ARBA00012528"/>
    </source>
</evidence>
<feature type="transmembrane region" description="Helical" evidence="3">
    <location>
        <begin position="112"/>
        <end position="131"/>
    </location>
</feature>
<dbReference type="RefSeq" id="WP_173063482.1">
    <property type="nucleotide sequence ID" value="NZ_AP022853.1"/>
</dbReference>
<feature type="transmembrane region" description="Helical" evidence="3">
    <location>
        <begin position="78"/>
        <end position="100"/>
    </location>
</feature>
<dbReference type="EC" id="2.7.7.65" evidence="1"/>
<dbReference type="Proteomes" id="UP000502260">
    <property type="component" value="Chromosome"/>
</dbReference>
<dbReference type="SMART" id="SM00267">
    <property type="entry name" value="GGDEF"/>
    <property type="match status" value="1"/>
</dbReference>
<keyword evidence="3" id="KW-1133">Transmembrane helix</keyword>